<comment type="caution">
    <text evidence="2">The sequence shown here is derived from an EMBL/GenBank/DDBJ whole genome shotgun (WGS) entry which is preliminary data.</text>
</comment>
<dbReference type="OrthoDB" id="693186at2759"/>
<protein>
    <recommendedName>
        <fullName evidence="4">Retrovirus-related Pol polyprotein from transposon TNT 1-94</fullName>
    </recommendedName>
</protein>
<dbReference type="EMBL" id="JAGYWB010000004">
    <property type="protein sequence ID" value="KAI0524753.1"/>
    <property type="molecule type" value="Genomic_DNA"/>
</dbReference>
<sequence length="339" mass="38190">MDSATSPSSALVITATQSARSKLVLYPSLKFIIANLKTLVPHHLSSDNYPIWRNQIVKLFKANGFDKFLEFSSNPDQENHDSKYNVKSWIFTDQNLAAAICSTISAPVLPYVMHLKSTSEIWQALQIWFQSTNRSKVMQLKNELNNIAMKNMSMHNYLTEVKKIVDSIASAGSTIDIEDIILHILNGLPPSYQSFKTSIRHMQSPLKLDNLYAMLISEEIHLQNDSMRLTTNQETQTALYAYRGRGRRGRGRNQSSSTNHPKQTAKSSLTCQICLKRGHTADVCWHCHDANYITQRPQSDSNNALFASMEAPASEWYLDSGASAHMTNKNDQLLQGSAY</sequence>
<dbReference type="Pfam" id="PF14223">
    <property type="entry name" value="Retrotran_gag_2"/>
    <property type="match status" value="1"/>
</dbReference>
<dbReference type="PANTHER" id="PTHR47481:SF28">
    <property type="entry name" value="RETROTRANSPOSON COPIA-LIKE N-TERMINAL DOMAIN-CONTAINING PROTEIN"/>
    <property type="match status" value="1"/>
</dbReference>
<dbReference type="PANTHER" id="PTHR47481">
    <property type="match status" value="1"/>
</dbReference>
<reference evidence="2" key="1">
    <citation type="journal article" date="2022" name="Front. Genet.">
        <title>Chromosome-Scale Assembly of the Dendrobium nobile Genome Provides Insights Into the Molecular Mechanism of the Biosynthesis of the Medicinal Active Ingredient of Dendrobium.</title>
        <authorList>
            <person name="Xu Q."/>
            <person name="Niu S.-C."/>
            <person name="Li K.-L."/>
            <person name="Zheng P.-J."/>
            <person name="Zhang X.-J."/>
            <person name="Jia Y."/>
            <person name="Liu Y."/>
            <person name="Niu Y.-X."/>
            <person name="Yu L.-H."/>
            <person name="Chen D.-F."/>
            <person name="Zhang G.-Q."/>
        </authorList>
    </citation>
    <scope>NUCLEOTIDE SEQUENCE</scope>
    <source>
        <tissue evidence="2">Leaf</tissue>
    </source>
</reference>
<keyword evidence="3" id="KW-1185">Reference proteome</keyword>
<name>A0A8T3C1Z6_DENNO</name>
<evidence type="ECO:0000313" key="3">
    <source>
        <dbReference type="Proteomes" id="UP000829196"/>
    </source>
</evidence>
<dbReference type="AlphaFoldDB" id="A0A8T3C1Z6"/>
<evidence type="ECO:0000313" key="2">
    <source>
        <dbReference type="EMBL" id="KAI0524753.1"/>
    </source>
</evidence>
<dbReference type="Proteomes" id="UP000829196">
    <property type="component" value="Unassembled WGS sequence"/>
</dbReference>
<evidence type="ECO:0000256" key="1">
    <source>
        <dbReference type="SAM" id="MobiDB-lite"/>
    </source>
</evidence>
<evidence type="ECO:0008006" key="4">
    <source>
        <dbReference type="Google" id="ProtNLM"/>
    </source>
</evidence>
<organism evidence="2 3">
    <name type="scientific">Dendrobium nobile</name>
    <name type="common">Orchid</name>
    <dbReference type="NCBI Taxonomy" id="94219"/>
    <lineage>
        <taxon>Eukaryota</taxon>
        <taxon>Viridiplantae</taxon>
        <taxon>Streptophyta</taxon>
        <taxon>Embryophyta</taxon>
        <taxon>Tracheophyta</taxon>
        <taxon>Spermatophyta</taxon>
        <taxon>Magnoliopsida</taxon>
        <taxon>Liliopsida</taxon>
        <taxon>Asparagales</taxon>
        <taxon>Orchidaceae</taxon>
        <taxon>Epidendroideae</taxon>
        <taxon>Malaxideae</taxon>
        <taxon>Dendrobiinae</taxon>
        <taxon>Dendrobium</taxon>
    </lineage>
</organism>
<proteinExistence type="predicted"/>
<feature type="region of interest" description="Disordered" evidence="1">
    <location>
        <begin position="241"/>
        <end position="264"/>
    </location>
</feature>
<gene>
    <name evidence="2" type="ORF">KFK09_004138</name>
</gene>
<accession>A0A8T3C1Z6</accession>
<feature type="compositionally biased region" description="Polar residues" evidence="1">
    <location>
        <begin position="253"/>
        <end position="264"/>
    </location>
</feature>